<feature type="region of interest" description="Disordered" evidence="1">
    <location>
        <begin position="46"/>
        <end position="74"/>
    </location>
</feature>
<reference evidence="2" key="1">
    <citation type="submission" date="2021-02" db="EMBL/GenBank/DDBJ databases">
        <authorList>
            <person name="Nowell W R."/>
        </authorList>
    </citation>
    <scope>NUCLEOTIDE SEQUENCE</scope>
</reference>
<accession>A0A820L0V0</accession>
<proteinExistence type="predicted"/>
<comment type="caution">
    <text evidence="2">The sequence shown here is derived from an EMBL/GenBank/DDBJ whole genome shotgun (WGS) entry which is preliminary data.</text>
</comment>
<evidence type="ECO:0000313" key="3">
    <source>
        <dbReference type="Proteomes" id="UP000663874"/>
    </source>
</evidence>
<dbReference type="AlphaFoldDB" id="A0A820L0V0"/>
<feature type="non-terminal residue" evidence="2">
    <location>
        <position position="141"/>
    </location>
</feature>
<evidence type="ECO:0000256" key="1">
    <source>
        <dbReference type="SAM" id="MobiDB-lite"/>
    </source>
</evidence>
<evidence type="ECO:0000313" key="2">
    <source>
        <dbReference type="EMBL" id="CAF4351605.1"/>
    </source>
</evidence>
<name>A0A820L0V0_9BILA</name>
<dbReference type="EMBL" id="CAJOBE010049247">
    <property type="protein sequence ID" value="CAF4351605.1"/>
    <property type="molecule type" value="Genomic_DNA"/>
</dbReference>
<organism evidence="2 3">
    <name type="scientific">Rotaria sordida</name>
    <dbReference type="NCBI Taxonomy" id="392033"/>
    <lineage>
        <taxon>Eukaryota</taxon>
        <taxon>Metazoa</taxon>
        <taxon>Spiralia</taxon>
        <taxon>Gnathifera</taxon>
        <taxon>Rotifera</taxon>
        <taxon>Eurotatoria</taxon>
        <taxon>Bdelloidea</taxon>
        <taxon>Philodinida</taxon>
        <taxon>Philodinidae</taxon>
        <taxon>Rotaria</taxon>
    </lineage>
</organism>
<dbReference type="Proteomes" id="UP000663874">
    <property type="component" value="Unassembled WGS sequence"/>
</dbReference>
<sequence>GTNIGVAKEVGEAVNYCRYNNRKHGLDVPCIGIASWGYTAGNKQLDNQSTHSLMNTSDTTTIRSPSKPSQNQRAQIVPMDNKDRYIREYIVKENQPRECYLEPNHTHFLLFDDGQRKAETILPLQAEIGKYSRNIHLAITT</sequence>
<gene>
    <name evidence="2" type="ORF">FNK824_LOCUS42358</name>
</gene>
<protein>
    <submittedName>
        <fullName evidence="2">Uncharacterized protein</fullName>
    </submittedName>
</protein>
<feature type="non-terminal residue" evidence="2">
    <location>
        <position position="1"/>
    </location>
</feature>